<dbReference type="Proteomes" id="UP001153737">
    <property type="component" value="Chromosome 5"/>
</dbReference>
<sequence>MLTLPRDISDVLETSLGTKITDYHISLGECNSKGLGFVSELLFVDLIHKSTGEQHHLAIKQALPSGGAYSMRMMRNAFANEIRFYQTCWPTLKRFQGSHPRVKPFRCLAKCYGAAKEVEKEKLVLENLKARGFTMYERSKAFDLRHMEVLFKTLAEFHAISFAYRHKKSEDAFEELTKPMVNIWLFIMEALFFPEMIKECLKGFLEKVRPELREKVGRKLERYFDGLEAVINECSEYTGSCPVLLHRDCWSNNNMFKYNESQQISEIKFLDFQVAGRGSPVQDLSYCFYSGASTEVLQNFENLLRIYHDTLSTALEAYGCAVDEIYPMRTLKDEWTKYSKYGLLQSILIRKAKLTDSKDAHDLNKLLDNDLAEMNKPANIDMEEFTRITSELIMHAAGGIRLRSRRSIPHAHPERRMDQVLQVWIVTGHPDSKD</sequence>
<organism evidence="2 3">
    <name type="scientific">Phaedon cochleariae</name>
    <name type="common">Mustard beetle</name>
    <dbReference type="NCBI Taxonomy" id="80249"/>
    <lineage>
        <taxon>Eukaryota</taxon>
        <taxon>Metazoa</taxon>
        <taxon>Ecdysozoa</taxon>
        <taxon>Arthropoda</taxon>
        <taxon>Hexapoda</taxon>
        <taxon>Insecta</taxon>
        <taxon>Pterygota</taxon>
        <taxon>Neoptera</taxon>
        <taxon>Endopterygota</taxon>
        <taxon>Coleoptera</taxon>
        <taxon>Polyphaga</taxon>
        <taxon>Cucujiformia</taxon>
        <taxon>Chrysomeloidea</taxon>
        <taxon>Chrysomelidae</taxon>
        <taxon>Chrysomelinae</taxon>
        <taxon>Chrysomelini</taxon>
        <taxon>Phaedon</taxon>
    </lineage>
</organism>
<name>A0A9P0DR67_PHACE</name>
<evidence type="ECO:0000313" key="3">
    <source>
        <dbReference type="Proteomes" id="UP001153737"/>
    </source>
</evidence>
<dbReference type="SMART" id="SM00587">
    <property type="entry name" value="CHK"/>
    <property type="match status" value="1"/>
</dbReference>
<reference evidence="2" key="2">
    <citation type="submission" date="2022-10" db="EMBL/GenBank/DDBJ databases">
        <authorList>
            <consortium name="ENA_rothamsted_submissions"/>
            <consortium name="culmorum"/>
            <person name="King R."/>
        </authorList>
    </citation>
    <scope>NUCLEOTIDE SEQUENCE</scope>
</reference>
<proteinExistence type="predicted"/>
<keyword evidence="3" id="KW-1185">Reference proteome</keyword>
<dbReference type="InterPro" id="IPR004119">
    <property type="entry name" value="EcKL"/>
</dbReference>
<dbReference type="InterPro" id="IPR011009">
    <property type="entry name" value="Kinase-like_dom_sf"/>
</dbReference>
<dbReference type="Pfam" id="PF02958">
    <property type="entry name" value="EcKL"/>
    <property type="match status" value="1"/>
</dbReference>
<dbReference type="SUPFAM" id="SSF56112">
    <property type="entry name" value="Protein kinase-like (PK-like)"/>
    <property type="match status" value="1"/>
</dbReference>
<reference evidence="2" key="1">
    <citation type="submission" date="2022-01" db="EMBL/GenBank/DDBJ databases">
        <authorList>
            <person name="King R."/>
        </authorList>
    </citation>
    <scope>NUCLEOTIDE SEQUENCE</scope>
</reference>
<dbReference type="Gene3D" id="3.90.1200.10">
    <property type="match status" value="1"/>
</dbReference>
<dbReference type="OrthoDB" id="8250698at2759"/>
<dbReference type="PANTHER" id="PTHR11012:SF30">
    <property type="entry name" value="PROTEIN KINASE-LIKE DOMAIN-CONTAINING"/>
    <property type="match status" value="1"/>
</dbReference>
<gene>
    <name evidence="2" type="ORF">PHAECO_LOCUS9223</name>
</gene>
<dbReference type="InterPro" id="IPR015897">
    <property type="entry name" value="CHK_kinase-like"/>
</dbReference>
<dbReference type="EMBL" id="OU896711">
    <property type="protein sequence ID" value="CAH1169798.1"/>
    <property type="molecule type" value="Genomic_DNA"/>
</dbReference>
<evidence type="ECO:0000313" key="2">
    <source>
        <dbReference type="EMBL" id="CAH1169798.1"/>
    </source>
</evidence>
<dbReference type="AlphaFoldDB" id="A0A9P0DR67"/>
<protein>
    <recommendedName>
        <fullName evidence="1">CHK kinase-like domain-containing protein</fullName>
    </recommendedName>
</protein>
<evidence type="ECO:0000259" key="1">
    <source>
        <dbReference type="SMART" id="SM00587"/>
    </source>
</evidence>
<accession>A0A9P0DR67</accession>
<dbReference type="PANTHER" id="PTHR11012">
    <property type="entry name" value="PROTEIN KINASE-LIKE DOMAIN-CONTAINING"/>
    <property type="match status" value="1"/>
</dbReference>
<feature type="domain" description="CHK kinase-like" evidence="1">
    <location>
        <begin position="123"/>
        <end position="317"/>
    </location>
</feature>